<reference evidence="1" key="1">
    <citation type="journal article" date="2020" name="Nature">
        <title>Giant virus diversity and host interactions through global metagenomics.</title>
        <authorList>
            <person name="Schulz F."/>
            <person name="Roux S."/>
            <person name="Paez-Espino D."/>
            <person name="Jungbluth S."/>
            <person name="Walsh D.A."/>
            <person name="Denef V.J."/>
            <person name="McMahon K.D."/>
            <person name="Konstantinidis K.T."/>
            <person name="Eloe-Fadrosh E.A."/>
            <person name="Kyrpides N.C."/>
            <person name="Woyke T."/>
        </authorList>
    </citation>
    <scope>NUCLEOTIDE SEQUENCE</scope>
    <source>
        <strain evidence="1">GVMAG-M-3300025572-1</strain>
    </source>
</reference>
<protein>
    <submittedName>
        <fullName evidence="1">Uncharacterized protein</fullName>
    </submittedName>
</protein>
<dbReference type="EMBL" id="MN740283">
    <property type="protein sequence ID" value="QHT97706.1"/>
    <property type="molecule type" value="Genomic_DNA"/>
</dbReference>
<organism evidence="1">
    <name type="scientific">viral metagenome</name>
    <dbReference type="NCBI Taxonomy" id="1070528"/>
    <lineage>
        <taxon>unclassified sequences</taxon>
        <taxon>metagenomes</taxon>
        <taxon>organismal metagenomes</taxon>
    </lineage>
</organism>
<dbReference type="AlphaFoldDB" id="A0A6C0IZ34"/>
<sequence>MLSFLYRLVTSAWPLKRIYAASSPVPDLEDGWIAVVSDVEDKLTDERKAQVDAELALLRRRNSGGDRAFILDRVREVFSKRDLSDLTRIVLPADLRRKIYKDVFTRLSPDWLDRIKRIYPDLVDFEANWTPSAYEKNLLGQMIDMAEQTGPDSLSASGLAKMLKNVHLCVTQSLSPLINSSVAPTDSESLLEMLAMSIAPIVDLWLTTARNSQESLSRQGQLPSKWTRELEEREKQLLEKKATGQIDARFVDGEEDELRKRYITRDRIERGLLVSHESMMERQKLIQERLQGRKKKDREKEAIEVAPTNFKERQAQLAKLLKR</sequence>
<evidence type="ECO:0000313" key="1">
    <source>
        <dbReference type="EMBL" id="QHT97706.1"/>
    </source>
</evidence>
<name>A0A6C0IZ34_9ZZZZ</name>
<accession>A0A6C0IZ34</accession>
<proteinExistence type="predicted"/>